<feature type="transmembrane region" description="Helical" evidence="6">
    <location>
        <begin position="175"/>
        <end position="198"/>
    </location>
</feature>
<keyword evidence="2" id="KW-1003">Cell membrane</keyword>
<evidence type="ECO:0000256" key="6">
    <source>
        <dbReference type="SAM" id="Phobius"/>
    </source>
</evidence>
<protein>
    <submittedName>
        <fullName evidence="7">LysE family translocator</fullName>
    </submittedName>
</protein>
<comment type="subcellular location">
    <subcellularLocation>
        <location evidence="1">Cell membrane</location>
        <topology evidence="1">Multi-pass membrane protein</topology>
    </subcellularLocation>
</comment>
<evidence type="ECO:0000256" key="4">
    <source>
        <dbReference type="ARBA" id="ARBA00022989"/>
    </source>
</evidence>
<dbReference type="InterPro" id="IPR001123">
    <property type="entry name" value="LeuE-type"/>
</dbReference>
<sequence length="202" mass="21463">MSDMAFLFPFLLFAIVMTGTPGPNNAMVLVSGARVGVWRTMPLVWGIVAGVALQLVILGLGLGAVFEAIPGFHTALSIVGATYILWLAWKIASSGPLVIGDEERSPMGFFGGVVFQWINPKAWAISISAAATYIPLENHLVNVFMTAALLAVVSTPCVGIWAVGGVVFRRFLMRANVALVFNIVMALVLLGATLPAIVRLTH</sequence>
<feature type="transmembrane region" description="Helical" evidence="6">
    <location>
        <begin position="42"/>
        <end position="65"/>
    </location>
</feature>
<evidence type="ECO:0000313" key="7">
    <source>
        <dbReference type="EMBL" id="NWB83391.1"/>
    </source>
</evidence>
<evidence type="ECO:0000313" key="8">
    <source>
        <dbReference type="Proteomes" id="UP000522864"/>
    </source>
</evidence>
<comment type="caution">
    <text evidence="7">The sequence shown here is derived from an EMBL/GenBank/DDBJ whole genome shotgun (WGS) entry which is preliminary data.</text>
</comment>
<dbReference type="GO" id="GO:0033228">
    <property type="term" value="P:cysteine export across plasma membrane"/>
    <property type="evidence" value="ECO:0007669"/>
    <property type="project" value="TreeGrafter"/>
</dbReference>
<feature type="transmembrane region" description="Helical" evidence="6">
    <location>
        <begin position="143"/>
        <end position="168"/>
    </location>
</feature>
<dbReference type="PANTHER" id="PTHR30086">
    <property type="entry name" value="ARGININE EXPORTER PROTEIN ARGO"/>
    <property type="match status" value="1"/>
</dbReference>
<evidence type="ECO:0000256" key="3">
    <source>
        <dbReference type="ARBA" id="ARBA00022692"/>
    </source>
</evidence>
<proteinExistence type="predicted"/>
<evidence type="ECO:0000256" key="1">
    <source>
        <dbReference type="ARBA" id="ARBA00004651"/>
    </source>
</evidence>
<keyword evidence="5 6" id="KW-0472">Membrane</keyword>
<dbReference type="Pfam" id="PF01810">
    <property type="entry name" value="LysE"/>
    <property type="match status" value="1"/>
</dbReference>
<keyword evidence="3 6" id="KW-0812">Transmembrane</keyword>
<name>A0A7Y7WLC0_9PSED</name>
<reference evidence="7 8" key="1">
    <citation type="submission" date="2020-04" db="EMBL/GenBank/DDBJ databases">
        <title>Molecular characterization of pseudomonads from Agaricus bisporus reveal novel blotch 2 pathogens in Western Europe.</title>
        <authorList>
            <person name="Taparia T."/>
            <person name="Krijger M."/>
            <person name="Haynes E."/>
            <person name="Elpinstone J.G."/>
            <person name="Noble R."/>
            <person name="Van Der Wolf J."/>
        </authorList>
    </citation>
    <scope>NUCLEOTIDE SEQUENCE [LARGE SCALE GENOMIC DNA]</scope>
    <source>
        <strain evidence="7 8">G9001</strain>
    </source>
</reference>
<feature type="transmembrane region" description="Helical" evidence="6">
    <location>
        <begin position="72"/>
        <end position="89"/>
    </location>
</feature>
<organism evidence="7 8">
    <name type="scientific">Pseudomonas gingeri</name>
    <dbReference type="NCBI Taxonomy" id="117681"/>
    <lineage>
        <taxon>Bacteria</taxon>
        <taxon>Pseudomonadati</taxon>
        <taxon>Pseudomonadota</taxon>
        <taxon>Gammaproteobacteria</taxon>
        <taxon>Pseudomonadales</taxon>
        <taxon>Pseudomonadaceae</taxon>
        <taxon>Pseudomonas</taxon>
    </lineage>
</organism>
<dbReference type="GO" id="GO:0015171">
    <property type="term" value="F:amino acid transmembrane transporter activity"/>
    <property type="evidence" value="ECO:0007669"/>
    <property type="project" value="TreeGrafter"/>
</dbReference>
<gene>
    <name evidence="7" type="ORF">HX830_00735</name>
</gene>
<accession>A0A7Y7WLC0</accession>
<dbReference type="PANTHER" id="PTHR30086:SF20">
    <property type="entry name" value="ARGININE EXPORTER PROTEIN ARGO-RELATED"/>
    <property type="match status" value="1"/>
</dbReference>
<dbReference type="Proteomes" id="UP000522864">
    <property type="component" value="Unassembled WGS sequence"/>
</dbReference>
<dbReference type="GO" id="GO:0005886">
    <property type="term" value="C:plasma membrane"/>
    <property type="evidence" value="ECO:0007669"/>
    <property type="project" value="UniProtKB-SubCell"/>
</dbReference>
<evidence type="ECO:0000256" key="2">
    <source>
        <dbReference type="ARBA" id="ARBA00022475"/>
    </source>
</evidence>
<dbReference type="EMBL" id="JACAQA010000002">
    <property type="protein sequence ID" value="NWB83391.1"/>
    <property type="molecule type" value="Genomic_DNA"/>
</dbReference>
<evidence type="ECO:0000256" key="5">
    <source>
        <dbReference type="ARBA" id="ARBA00023136"/>
    </source>
</evidence>
<dbReference type="RefSeq" id="WP_177098653.1">
    <property type="nucleotide sequence ID" value="NZ_JACAQA010000002.1"/>
</dbReference>
<keyword evidence="4 6" id="KW-1133">Transmembrane helix</keyword>
<dbReference type="AlphaFoldDB" id="A0A7Y7WLC0"/>